<accession>A0AB32UN13</accession>
<dbReference type="PANTHER" id="PTHR34366:SF7">
    <property type="entry name" value="TRANSMEMBRANE PROTEIN"/>
    <property type="match status" value="1"/>
</dbReference>
<gene>
    <name evidence="5" type="primary">LOC18587515</name>
</gene>
<evidence type="ECO:0000313" key="5">
    <source>
        <dbReference type="RefSeq" id="XP_007011388.2"/>
    </source>
</evidence>
<feature type="domain" description="DUF7731" evidence="3">
    <location>
        <begin position="47"/>
        <end position="134"/>
    </location>
</feature>
<dbReference type="Proteomes" id="UP000694886">
    <property type="component" value="Chromosome 10"/>
</dbReference>
<sequence length="169" mass="18693">MEISASNATRLLCLYGFLVTSLLFSQINADGKIKQVTDPTGNVNLSPFQQWKSAYECLQNKSTSCSDKYILTEAGWMNITTADTDEFCKPGGCGEHTMAVLTCIHLVKRDYKFANKATVQDLIVTITQGCDYGFNGTTIISDARRSSKSGIEFIISILVALFLLMHFHD</sequence>
<feature type="transmembrane region" description="Helical" evidence="1">
    <location>
        <begin position="150"/>
        <end position="167"/>
    </location>
</feature>
<proteinExistence type="predicted"/>
<dbReference type="Pfam" id="PF24865">
    <property type="entry name" value="DUF7731"/>
    <property type="match status" value="1"/>
</dbReference>
<protein>
    <submittedName>
        <fullName evidence="5">Uncharacterized protein LOC18587515</fullName>
    </submittedName>
</protein>
<name>A0AB32UN13_THECC</name>
<dbReference type="AlphaFoldDB" id="A0AB32UN13"/>
<dbReference type="InterPro" id="IPR056633">
    <property type="entry name" value="DUF7731"/>
</dbReference>
<evidence type="ECO:0000256" key="2">
    <source>
        <dbReference type="SAM" id="SignalP"/>
    </source>
</evidence>
<evidence type="ECO:0000256" key="1">
    <source>
        <dbReference type="SAM" id="Phobius"/>
    </source>
</evidence>
<feature type="chain" id="PRO_5044253077" evidence="2">
    <location>
        <begin position="30"/>
        <end position="169"/>
    </location>
</feature>
<evidence type="ECO:0000259" key="3">
    <source>
        <dbReference type="Pfam" id="PF24865"/>
    </source>
</evidence>
<keyword evidence="1" id="KW-0472">Membrane</keyword>
<feature type="signal peptide" evidence="2">
    <location>
        <begin position="1"/>
        <end position="29"/>
    </location>
</feature>
<dbReference type="Gramene" id="Tc10v2_t014460.1">
    <property type="protein sequence ID" value="Tc10v2_p014460.1"/>
    <property type="gene ID" value="Tc10v2_g014460"/>
</dbReference>
<keyword evidence="2" id="KW-0732">Signal</keyword>
<keyword evidence="1" id="KW-0812">Transmembrane</keyword>
<dbReference type="KEGG" id="tcc:18587515"/>
<dbReference type="RefSeq" id="XP_007011388.2">
    <property type="nucleotide sequence ID" value="XM_007011326.2"/>
</dbReference>
<keyword evidence="1" id="KW-1133">Transmembrane helix</keyword>
<organism evidence="4 5">
    <name type="scientific">Theobroma cacao</name>
    <name type="common">Cacao</name>
    <name type="synonym">Cocoa</name>
    <dbReference type="NCBI Taxonomy" id="3641"/>
    <lineage>
        <taxon>Eukaryota</taxon>
        <taxon>Viridiplantae</taxon>
        <taxon>Streptophyta</taxon>
        <taxon>Embryophyta</taxon>
        <taxon>Tracheophyta</taxon>
        <taxon>Spermatophyta</taxon>
        <taxon>Magnoliopsida</taxon>
        <taxon>eudicotyledons</taxon>
        <taxon>Gunneridae</taxon>
        <taxon>Pentapetalae</taxon>
        <taxon>rosids</taxon>
        <taxon>malvids</taxon>
        <taxon>Malvales</taxon>
        <taxon>Malvaceae</taxon>
        <taxon>Byttnerioideae</taxon>
        <taxon>Theobroma</taxon>
    </lineage>
</organism>
<dbReference type="GeneID" id="18587515"/>
<reference evidence="4" key="1">
    <citation type="journal article" date="1997" name="Nucleic Acids Res.">
        <title>tRNAscan-SE: a program for improved detection of transfer RNA genes in genomic sequence.</title>
        <authorList>
            <person name="Lowe T.M."/>
            <person name="Eddy S.R."/>
        </authorList>
    </citation>
    <scope>NUCLEOTIDE SEQUENCE [LARGE SCALE GENOMIC DNA]</scope>
    <source>
        <strain evidence="4">r\B97-61/B2</strain>
    </source>
</reference>
<evidence type="ECO:0000313" key="4">
    <source>
        <dbReference type="Proteomes" id="UP000694886"/>
    </source>
</evidence>
<reference evidence="5" key="2">
    <citation type="submission" date="2025-08" db="UniProtKB">
        <authorList>
            <consortium name="RefSeq"/>
        </authorList>
    </citation>
    <scope>IDENTIFICATION</scope>
</reference>
<dbReference type="PANTHER" id="PTHR34366">
    <property type="entry name" value="OS07G0289901 PROTEIN-RELATED"/>
    <property type="match status" value="1"/>
</dbReference>